<evidence type="ECO:0000313" key="3">
    <source>
        <dbReference type="EnsemblMetazoa" id="ISCW002095-PA"/>
    </source>
</evidence>
<dbReference type="EnsemblMetazoa" id="ISCW002095-RA">
    <property type="protein sequence ID" value="ISCW002095-PA"/>
    <property type="gene ID" value="ISCW002095"/>
</dbReference>
<dbReference type="HOGENOM" id="CLU_2892438_0_0_1"/>
<dbReference type="EMBL" id="ABJB011030620">
    <property type="status" value="NOT_ANNOTATED_CDS"/>
    <property type="molecule type" value="Genomic_DNA"/>
</dbReference>
<dbReference type="PaxDb" id="6945-B7PBW9"/>
<evidence type="ECO:0000313" key="4">
    <source>
        <dbReference type="Proteomes" id="UP000001555"/>
    </source>
</evidence>
<keyword evidence="1" id="KW-1133">Transmembrane helix</keyword>
<dbReference type="VEuPathDB" id="VectorBase:ISCW002095"/>
<feature type="non-terminal residue" evidence="2">
    <location>
        <position position="1"/>
    </location>
</feature>
<feature type="non-terminal residue" evidence="2">
    <location>
        <position position="63"/>
    </location>
</feature>
<evidence type="ECO:0000313" key="2">
    <source>
        <dbReference type="EMBL" id="EEC04091.1"/>
    </source>
</evidence>
<keyword evidence="1" id="KW-0812">Transmembrane</keyword>
<feature type="transmembrane region" description="Helical" evidence="1">
    <location>
        <begin position="6"/>
        <end position="24"/>
    </location>
</feature>
<keyword evidence="1" id="KW-0472">Membrane</keyword>
<dbReference type="EMBL" id="DS679809">
    <property type="protein sequence ID" value="EEC04091.1"/>
    <property type="molecule type" value="Genomic_DNA"/>
</dbReference>
<reference evidence="3" key="2">
    <citation type="submission" date="2020-05" db="UniProtKB">
        <authorList>
            <consortium name="EnsemblMetazoa"/>
        </authorList>
    </citation>
    <scope>IDENTIFICATION</scope>
    <source>
        <strain evidence="3">wikel</strain>
    </source>
</reference>
<reference evidence="2 4" key="1">
    <citation type="submission" date="2008-03" db="EMBL/GenBank/DDBJ databases">
        <title>Annotation of Ixodes scapularis.</title>
        <authorList>
            <consortium name="Ixodes scapularis Genome Project Consortium"/>
            <person name="Caler E."/>
            <person name="Hannick L.I."/>
            <person name="Bidwell S."/>
            <person name="Joardar V."/>
            <person name="Thiagarajan M."/>
            <person name="Amedeo P."/>
            <person name="Galinsky K.J."/>
            <person name="Schobel S."/>
            <person name="Inman J."/>
            <person name="Hostetler J."/>
            <person name="Miller J."/>
            <person name="Hammond M."/>
            <person name="Megy K."/>
            <person name="Lawson D."/>
            <person name="Kodira C."/>
            <person name="Sutton G."/>
            <person name="Meyer J."/>
            <person name="Hill C.A."/>
            <person name="Birren B."/>
            <person name="Nene V."/>
            <person name="Collins F."/>
            <person name="Alarcon-Chaidez F."/>
            <person name="Wikel S."/>
            <person name="Strausberg R."/>
        </authorList>
    </citation>
    <scope>NUCLEOTIDE SEQUENCE [LARGE SCALE GENOMIC DNA]</scope>
    <source>
        <strain evidence="4">Wikel</strain>
        <strain evidence="2">Wikel colony</strain>
    </source>
</reference>
<accession>B7PBW9</accession>
<proteinExistence type="predicted"/>
<dbReference type="VEuPathDB" id="VectorBase:ISCI002095"/>
<dbReference type="Proteomes" id="UP000001555">
    <property type="component" value="Unassembled WGS sequence"/>
</dbReference>
<gene>
    <name evidence="2" type="ORF">IscW_ISCW002095</name>
</gene>
<evidence type="ECO:0000256" key="1">
    <source>
        <dbReference type="SAM" id="Phobius"/>
    </source>
</evidence>
<dbReference type="AlphaFoldDB" id="B7PBW9"/>
<dbReference type="InParanoid" id="B7PBW9"/>
<keyword evidence="4" id="KW-1185">Reference proteome</keyword>
<protein>
    <submittedName>
        <fullName evidence="2 3">Uncharacterized protein</fullName>
    </submittedName>
</protein>
<sequence>NPLNILFTTLYWFSLSVLLSFHPLKKLTPIPRVAPASADRELKTQRSAIVWPGRPRSKWSSPG</sequence>
<name>B7PBW9_IXOSC</name>
<organism>
    <name type="scientific">Ixodes scapularis</name>
    <name type="common">Black-legged tick</name>
    <name type="synonym">Deer tick</name>
    <dbReference type="NCBI Taxonomy" id="6945"/>
    <lineage>
        <taxon>Eukaryota</taxon>
        <taxon>Metazoa</taxon>
        <taxon>Ecdysozoa</taxon>
        <taxon>Arthropoda</taxon>
        <taxon>Chelicerata</taxon>
        <taxon>Arachnida</taxon>
        <taxon>Acari</taxon>
        <taxon>Parasitiformes</taxon>
        <taxon>Ixodida</taxon>
        <taxon>Ixodoidea</taxon>
        <taxon>Ixodidae</taxon>
        <taxon>Ixodinae</taxon>
        <taxon>Ixodes</taxon>
    </lineage>
</organism>